<organism evidence="5 6">
    <name type="scientific">Desulfonema magnum</name>
    <dbReference type="NCBI Taxonomy" id="45655"/>
    <lineage>
        <taxon>Bacteria</taxon>
        <taxon>Pseudomonadati</taxon>
        <taxon>Thermodesulfobacteriota</taxon>
        <taxon>Desulfobacteria</taxon>
        <taxon>Desulfobacterales</taxon>
        <taxon>Desulfococcaceae</taxon>
        <taxon>Desulfonema</taxon>
    </lineage>
</organism>
<dbReference type="Proteomes" id="UP000663722">
    <property type="component" value="Chromosome"/>
</dbReference>
<keyword evidence="6" id="KW-1185">Reference proteome</keyword>
<keyword evidence="3" id="KW-1133">Transmembrane helix</keyword>
<dbReference type="GO" id="GO:1990281">
    <property type="term" value="C:efflux pump complex"/>
    <property type="evidence" value="ECO:0007669"/>
    <property type="project" value="TreeGrafter"/>
</dbReference>
<evidence type="ECO:0000259" key="4">
    <source>
        <dbReference type="Pfam" id="PF25917"/>
    </source>
</evidence>
<evidence type="ECO:0000313" key="5">
    <source>
        <dbReference type="EMBL" id="QTA89294.1"/>
    </source>
</evidence>
<dbReference type="SUPFAM" id="SSF111369">
    <property type="entry name" value="HlyD-like secretion proteins"/>
    <property type="match status" value="1"/>
</dbReference>
<dbReference type="GO" id="GO:0015562">
    <property type="term" value="F:efflux transmembrane transporter activity"/>
    <property type="evidence" value="ECO:0007669"/>
    <property type="project" value="TreeGrafter"/>
</dbReference>
<protein>
    <submittedName>
        <fullName evidence="5">Efflux transporter, RND family</fullName>
    </submittedName>
</protein>
<dbReference type="AlphaFoldDB" id="A0A975GPY0"/>
<dbReference type="PANTHER" id="PTHR30469">
    <property type="entry name" value="MULTIDRUG RESISTANCE PROTEIN MDTA"/>
    <property type="match status" value="1"/>
</dbReference>
<dbReference type="Gene3D" id="1.10.287.470">
    <property type="entry name" value="Helix hairpin bin"/>
    <property type="match status" value="1"/>
</dbReference>
<accession>A0A975GPY0</accession>
<evidence type="ECO:0000256" key="3">
    <source>
        <dbReference type="SAM" id="Phobius"/>
    </source>
</evidence>
<feature type="transmembrane region" description="Helical" evidence="3">
    <location>
        <begin position="26"/>
        <end position="47"/>
    </location>
</feature>
<dbReference type="Gene3D" id="2.40.50.100">
    <property type="match status" value="1"/>
</dbReference>
<gene>
    <name evidence="5" type="ORF">dnm_053440</name>
</gene>
<name>A0A975GPY0_9BACT</name>
<dbReference type="RefSeq" id="WP_207677981.1">
    <property type="nucleotide sequence ID" value="NZ_CP061800.1"/>
</dbReference>
<dbReference type="PANTHER" id="PTHR30469:SF12">
    <property type="entry name" value="MULTIDRUG RESISTANCE PROTEIN MDTA"/>
    <property type="match status" value="1"/>
</dbReference>
<dbReference type="Gene3D" id="2.40.420.20">
    <property type="match status" value="1"/>
</dbReference>
<dbReference type="Pfam" id="PF25917">
    <property type="entry name" value="BSH_RND"/>
    <property type="match status" value="1"/>
</dbReference>
<keyword evidence="3" id="KW-0472">Membrane</keyword>
<sequence>MTHRNHQNTDQNRIAVPSEHHRIIPLLVKILLPLLILGAGIAGAAYIQKSTSKPRRRPPEQTARLVNTEPVRISDEQVVIQVMGTVEPAHELVLRPKVSGEVVSAHPEFTEGGFLEAGEEILKIDPKDYELIVTQMKSKVAEASYQLKIEMGYQDIAKREWELLNGKSSGKDPDKALATRKPHLEKAKAELRSAKAELEQARLNLARTRVCTPFSAVIRTKQAEIGSQVSSGEQLAELTGTDEYRIRVSVPVDRLKWITIPRKGGDPGSQAVVKYHDGAYQREGTVIRLLSDLDTEAHMARLLISVKDPLGLENPETGYPPLLIGEYVRVEIRGEKLTNVVRIPRTALRDDNKIWIAGKDRTLIIRQVRTVWRDNDSVFLKNGLKIGEQLITSDLSAPVHGMAIQMAGFSENE</sequence>
<keyword evidence="2" id="KW-0175">Coiled coil</keyword>
<dbReference type="Gene3D" id="2.40.30.170">
    <property type="match status" value="1"/>
</dbReference>
<dbReference type="NCBIfam" id="TIGR01730">
    <property type="entry name" value="RND_mfp"/>
    <property type="match status" value="1"/>
</dbReference>
<feature type="domain" description="Multidrug resistance protein MdtA-like barrel-sandwich hybrid" evidence="4">
    <location>
        <begin position="94"/>
        <end position="238"/>
    </location>
</feature>
<evidence type="ECO:0000256" key="1">
    <source>
        <dbReference type="ARBA" id="ARBA00009477"/>
    </source>
</evidence>
<comment type="similarity">
    <text evidence="1">Belongs to the membrane fusion protein (MFP) (TC 8.A.1) family.</text>
</comment>
<feature type="coiled-coil region" evidence="2">
    <location>
        <begin position="181"/>
        <end position="208"/>
    </location>
</feature>
<reference evidence="5" key="1">
    <citation type="journal article" date="2021" name="Microb. Physiol.">
        <title>Proteogenomic Insights into the Physiology of Marine, Sulfate-Reducing, Filamentous Desulfonema limicola and Desulfonema magnum.</title>
        <authorList>
            <person name="Schnaars V."/>
            <person name="Wohlbrand L."/>
            <person name="Scheve S."/>
            <person name="Hinrichs C."/>
            <person name="Reinhardt R."/>
            <person name="Rabus R."/>
        </authorList>
    </citation>
    <scope>NUCLEOTIDE SEQUENCE</scope>
    <source>
        <strain evidence="5">4be13</strain>
    </source>
</reference>
<dbReference type="KEGG" id="dmm:dnm_053440"/>
<evidence type="ECO:0000313" key="6">
    <source>
        <dbReference type="Proteomes" id="UP000663722"/>
    </source>
</evidence>
<dbReference type="InterPro" id="IPR058625">
    <property type="entry name" value="MdtA-like_BSH"/>
</dbReference>
<dbReference type="EMBL" id="CP061800">
    <property type="protein sequence ID" value="QTA89294.1"/>
    <property type="molecule type" value="Genomic_DNA"/>
</dbReference>
<dbReference type="InterPro" id="IPR006143">
    <property type="entry name" value="RND_pump_MFP"/>
</dbReference>
<proteinExistence type="inferred from homology"/>
<evidence type="ECO:0000256" key="2">
    <source>
        <dbReference type="SAM" id="Coils"/>
    </source>
</evidence>
<keyword evidence="3" id="KW-0812">Transmembrane</keyword>